<dbReference type="EMBL" id="BAAAXQ010000028">
    <property type="protein sequence ID" value="GAA3015664.1"/>
    <property type="molecule type" value="Genomic_DNA"/>
</dbReference>
<sequence length="68" mass="7923">MKNRSNLSNILIIFVGLILASMLLKILLTLTTGVLYLIFKFGIPLLIIGGIIYWLTNRDSNRYKRRRR</sequence>
<feature type="transmembrane region" description="Helical" evidence="1">
    <location>
        <begin position="34"/>
        <end position="56"/>
    </location>
</feature>
<keyword evidence="1" id="KW-0812">Transmembrane</keyword>
<dbReference type="RefSeq" id="WP_068708364.1">
    <property type="nucleotide sequence ID" value="NZ_BAAAXQ010000028.1"/>
</dbReference>
<evidence type="ECO:0000256" key="1">
    <source>
        <dbReference type="SAM" id="Phobius"/>
    </source>
</evidence>
<reference evidence="2 3" key="1">
    <citation type="journal article" date="2019" name="Int. J. Syst. Evol. Microbiol.">
        <title>The Global Catalogue of Microorganisms (GCM) 10K type strain sequencing project: providing services to taxonomists for standard genome sequencing and annotation.</title>
        <authorList>
            <consortium name="The Broad Institute Genomics Platform"/>
            <consortium name="The Broad Institute Genome Sequencing Center for Infectious Disease"/>
            <person name="Wu L."/>
            <person name="Ma J."/>
        </authorList>
    </citation>
    <scope>NUCLEOTIDE SEQUENCE [LARGE SCALE GENOMIC DNA]</scope>
    <source>
        <strain evidence="2 3">JCM 8736</strain>
    </source>
</reference>
<protein>
    <submittedName>
        <fullName evidence="2">Uncharacterized protein</fullName>
    </submittedName>
</protein>
<keyword evidence="1" id="KW-0472">Membrane</keyword>
<evidence type="ECO:0000313" key="3">
    <source>
        <dbReference type="Proteomes" id="UP001501577"/>
    </source>
</evidence>
<gene>
    <name evidence="2" type="ORF">GCM10019998_09890</name>
</gene>
<keyword evidence="1" id="KW-1133">Transmembrane helix</keyword>
<proteinExistence type="predicted"/>
<evidence type="ECO:0000313" key="2">
    <source>
        <dbReference type="EMBL" id="GAA3015664.1"/>
    </source>
</evidence>
<accession>A0ABN3Y2S5</accession>
<feature type="transmembrane region" description="Helical" evidence="1">
    <location>
        <begin position="7"/>
        <end position="28"/>
    </location>
</feature>
<keyword evidence="3" id="KW-1185">Reference proteome</keyword>
<dbReference type="Proteomes" id="UP001501577">
    <property type="component" value="Unassembled WGS sequence"/>
</dbReference>
<name>A0ABN3Y2S5_9ENTE</name>
<comment type="caution">
    <text evidence="2">The sequence shown here is derived from an EMBL/GenBank/DDBJ whole genome shotgun (WGS) entry which is preliminary data.</text>
</comment>
<organism evidence="2 3">
    <name type="scientific">Tetragenococcus solitarius</name>
    <dbReference type="NCBI Taxonomy" id="71453"/>
    <lineage>
        <taxon>Bacteria</taxon>
        <taxon>Bacillati</taxon>
        <taxon>Bacillota</taxon>
        <taxon>Bacilli</taxon>
        <taxon>Lactobacillales</taxon>
        <taxon>Enterococcaceae</taxon>
        <taxon>Tetragenococcus</taxon>
    </lineage>
</organism>